<evidence type="ECO:0000256" key="1">
    <source>
        <dbReference type="ARBA" id="ARBA00004236"/>
    </source>
</evidence>
<dbReference type="GO" id="GO:0009055">
    <property type="term" value="F:electron transfer activity"/>
    <property type="evidence" value="ECO:0007669"/>
    <property type="project" value="InterPro"/>
</dbReference>
<evidence type="ECO:0000256" key="2">
    <source>
        <dbReference type="ARBA" id="ARBA00022475"/>
    </source>
</evidence>
<feature type="chain" id="PRO_5019087334" evidence="12">
    <location>
        <begin position="21"/>
        <end position="473"/>
    </location>
</feature>
<dbReference type="EMBL" id="SAUZ01000040">
    <property type="protein sequence ID" value="RWR16586.1"/>
    <property type="molecule type" value="Genomic_DNA"/>
</dbReference>
<organism evidence="14 15">
    <name type="scientific">Paenirhodobacter populi</name>
    <dbReference type="NCBI Taxonomy" id="2306993"/>
    <lineage>
        <taxon>Bacteria</taxon>
        <taxon>Pseudomonadati</taxon>
        <taxon>Pseudomonadota</taxon>
        <taxon>Alphaproteobacteria</taxon>
        <taxon>Rhodobacterales</taxon>
        <taxon>Rhodobacter group</taxon>
        <taxon>Paenirhodobacter</taxon>
    </lineage>
</organism>
<dbReference type="PIRSF" id="PIRSF000018">
    <property type="entry name" value="Mb_ADH_cyt_c"/>
    <property type="match status" value="1"/>
</dbReference>
<feature type="transmembrane region" description="Helical" evidence="11">
    <location>
        <begin position="445"/>
        <end position="467"/>
    </location>
</feature>
<gene>
    <name evidence="14" type="ORF">D2T30_21265</name>
</gene>
<keyword evidence="11" id="KW-1133">Transmembrane helix</keyword>
<reference evidence="14 15" key="2">
    <citation type="submission" date="2019-01" db="EMBL/GenBank/DDBJ databases">
        <authorList>
            <person name="Li Y."/>
        </authorList>
    </citation>
    <scope>NUCLEOTIDE SEQUENCE [LARGE SCALE GENOMIC DNA]</scope>
    <source>
        <strain evidence="14 15">SK2B-1</strain>
    </source>
</reference>
<evidence type="ECO:0000256" key="3">
    <source>
        <dbReference type="ARBA" id="ARBA00022617"/>
    </source>
</evidence>
<evidence type="ECO:0000313" key="15">
    <source>
        <dbReference type="Proteomes" id="UP000284476"/>
    </source>
</evidence>
<dbReference type="RefSeq" id="WP_128210440.1">
    <property type="nucleotide sequence ID" value="NZ_JBHRSO010000043.1"/>
</dbReference>
<name>A0A443J7V7_9RHOB</name>
<dbReference type="PANTHER" id="PTHR35008:SF8">
    <property type="entry name" value="ALCOHOL DEHYDROGENASE CYTOCHROME C SUBUNIT"/>
    <property type="match status" value="1"/>
</dbReference>
<keyword evidence="7 10" id="KW-0408">Iron</keyword>
<reference evidence="14 15" key="1">
    <citation type="submission" date="2019-01" db="EMBL/GenBank/DDBJ databases">
        <title>Sinorhodobacter populi sp. nov. isolated from the symptomatic bark tissue of Populus euramericana canker.</title>
        <authorList>
            <person name="Xu G."/>
        </authorList>
    </citation>
    <scope>NUCLEOTIDE SEQUENCE [LARGE SCALE GENOMIC DNA]</scope>
    <source>
        <strain evidence="14 15">SK2B-1</strain>
    </source>
</reference>
<feature type="binding site" description="covalent" evidence="9">
    <location>
        <position position="40"/>
    </location>
    <ligand>
        <name>heme c</name>
        <dbReference type="ChEBI" id="CHEBI:61717"/>
        <label>1</label>
    </ligand>
</feature>
<feature type="binding site" description="covalent" evidence="9">
    <location>
        <position position="336"/>
    </location>
    <ligand>
        <name>heme c</name>
        <dbReference type="ChEBI" id="CHEBI:61717"/>
        <label>3</label>
    </ligand>
</feature>
<dbReference type="SUPFAM" id="SSF46626">
    <property type="entry name" value="Cytochrome c"/>
    <property type="match status" value="3"/>
</dbReference>
<feature type="domain" description="Cytochrome c" evidence="13">
    <location>
        <begin position="26"/>
        <end position="131"/>
    </location>
</feature>
<dbReference type="InterPro" id="IPR036909">
    <property type="entry name" value="Cyt_c-like_dom_sf"/>
</dbReference>
<evidence type="ECO:0000256" key="7">
    <source>
        <dbReference type="ARBA" id="ARBA00023004"/>
    </source>
</evidence>
<dbReference type="InterPro" id="IPR051459">
    <property type="entry name" value="Cytochrome_c-type_DH"/>
</dbReference>
<feature type="domain" description="Cytochrome c" evidence="13">
    <location>
        <begin position="175"/>
        <end position="284"/>
    </location>
</feature>
<evidence type="ECO:0000256" key="5">
    <source>
        <dbReference type="ARBA" id="ARBA00022729"/>
    </source>
</evidence>
<dbReference type="InterPro" id="IPR014353">
    <property type="entry name" value="Membr-bd_ADH_cyt_c"/>
</dbReference>
<feature type="binding site" description="covalent" evidence="9">
    <location>
        <position position="43"/>
    </location>
    <ligand>
        <name>heme c</name>
        <dbReference type="ChEBI" id="CHEBI:61717"/>
        <label>1</label>
    </ligand>
</feature>
<feature type="binding site" description="covalent" evidence="9">
    <location>
        <position position="333"/>
    </location>
    <ligand>
        <name>heme c</name>
        <dbReference type="ChEBI" id="CHEBI:61717"/>
        <label>3</label>
    </ligand>
</feature>
<keyword evidence="6" id="KW-0677">Repeat</keyword>
<evidence type="ECO:0000256" key="8">
    <source>
        <dbReference type="ARBA" id="ARBA00023136"/>
    </source>
</evidence>
<feature type="domain" description="Cytochrome c" evidence="13">
    <location>
        <begin position="320"/>
        <end position="413"/>
    </location>
</feature>
<feature type="binding site" description="axial binding residue" evidence="10">
    <location>
        <position position="194"/>
    </location>
    <ligand>
        <name>heme c</name>
        <dbReference type="ChEBI" id="CHEBI:61717"/>
        <label>2</label>
    </ligand>
    <ligandPart>
        <name>Fe</name>
        <dbReference type="ChEBI" id="CHEBI:18248"/>
    </ligandPart>
</feature>
<comment type="subcellular location">
    <subcellularLocation>
        <location evidence="1">Cell membrane</location>
    </subcellularLocation>
</comment>
<keyword evidence="8 11" id="KW-0472">Membrane</keyword>
<evidence type="ECO:0000259" key="13">
    <source>
        <dbReference type="PROSITE" id="PS51007"/>
    </source>
</evidence>
<dbReference type="Gene3D" id="1.10.760.10">
    <property type="entry name" value="Cytochrome c-like domain"/>
    <property type="match status" value="3"/>
</dbReference>
<dbReference type="InterPro" id="IPR009056">
    <property type="entry name" value="Cyt_c-like_dom"/>
</dbReference>
<proteinExistence type="predicted"/>
<keyword evidence="4 10" id="KW-0479">Metal-binding</keyword>
<dbReference type="PROSITE" id="PS51007">
    <property type="entry name" value="CYTC"/>
    <property type="match status" value="3"/>
</dbReference>
<feature type="binding site" description="axial binding residue" evidence="10">
    <location>
        <position position="337"/>
    </location>
    <ligand>
        <name>heme c</name>
        <dbReference type="ChEBI" id="CHEBI:61717"/>
        <label>3</label>
    </ligand>
    <ligandPart>
        <name>Fe</name>
        <dbReference type="ChEBI" id="CHEBI:18248"/>
    </ligandPart>
</feature>
<feature type="binding site" description="covalent" evidence="9">
    <location>
        <position position="193"/>
    </location>
    <ligand>
        <name>heme c</name>
        <dbReference type="ChEBI" id="CHEBI:61717"/>
        <label>2</label>
    </ligand>
</feature>
<evidence type="ECO:0000256" key="10">
    <source>
        <dbReference type="PIRSR" id="PIRSR000018-51"/>
    </source>
</evidence>
<dbReference type="PANTHER" id="PTHR35008">
    <property type="entry name" value="BLL4482 PROTEIN-RELATED"/>
    <property type="match status" value="1"/>
</dbReference>
<keyword evidence="5 12" id="KW-0732">Signal</keyword>
<dbReference type="GO" id="GO:0016614">
    <property type="term" value="F:oxidoreductase activity, acting on CH-OH group of donors"/>
    <property type="evidence" value="ECO:0007669"/>
    <property type="project" value="InterPro"/>
</dbReference>
<keyword evidence="2" id="KW-1003">Cell membrane</keyword>
<accession>A0A443J7V7</accession>
<evidence type="ECO:0000256" key="11">
    <source>
        <dbReference type="SAM" id="Phobius"/>
    </source>
</evidence>
<evidence type="ECO:0000313" key="14">
    <source>
        <dbReference type="EMBL" id="RWR16586.1"/>
    </source>
</evidence>
<comment type="cofactor">
    <cofactor evidence="9">
        <name>heme c</name>
        <dbReference type="ChEBI" id="CHEBI:61717"/>
    </cofactor>
    <text evidence="9">Binds 3 heme c groups covalently per subunit.</text>
</comment>
<dbReference type="Proteomes" id="UP000284476">
    <property type="component" value="Unassembled WGS sequence"/>
</dbReference>
<evidence type="ECO:0000256" key="9">
    <source>
        <dbReference type="PIRSR" id="PIRSR000018-50"/>
    </source>
</evidence>
<dbReference type="AlphaFoldDB" id="A0A443J7V7"/>
<dbReference type="GO" id="GO:0005506">
    <property type="term" value="F:iron ion binding"/>
    <property type="evidence" value="ECO:0007669"/>
    <property type="project" value="InterPro"/>
</dbReference>
<comment type="caution">
    <text evidence="14">The sequence shown here is derived from an EMBL/GenBank/DDBJ whole genome shotgun (WGS) entry which is preliminary data.</text>
</comment>
<dbReference type="Pfam" id="PF00034">
    <property type="entry name" value="Cytochrom_C"/>
    <property type="match status" value="3"/>
</dbReference>
<evidence type="ECO:0000256" key="4">
    <source>
        <dbReference type="ARBA" id="ARBA00022723"/>
    </source>
</evidence>
<feature type="binding site" description="covalent" evidence="9">
    <location>
        <position position="190"/>
    </location>
    <ligand>
        <name>heme c</name>
        <dbReference type="ChEBI" id="CHEBI:61717"/>
        <label>2</label>
    </ligand>
</feature>
<dbReference type="GO" id="GO:0020037">
    <property type="term" value="F:heme binding"/>
    <property type="evidence" value="ECO:0007669"/>
    <property type="project" value="InterPro"/>
</dbReference>
<evidence type="ECO:0000256" key="6">
    <source>
        <dbReference type="ARBA" id="ARBA00022737"/>
    </source>
</evidence>
<protein>
    <submittedName>
        <fullName evidence="14">Cytochrome c</fullName>
    </submittedName>
</protein>
<feature type="binding site" description="axial binding residue" evidence="10">
    <location>
        <position position="44"/>
    </location>
    <ligand>
        <name>heme c</name>
        <dbReference type="ChEBI" id="CHEBI:61717"/>
        <label>1</label>
    </ligand>
    <ligandPart>
        <name>Fe</name>
        <dbReference type="ChEBI" id="CHEBI:18248"/>
    </ligandPart>
</feature>
<feature type="signal peptide" evidence="12">
    <location>
        <begin position="1"/>
        <end position="20"/>
    </location>
</feature>
<evidence type="ECO:0000256" key="12">
    <source>
        <dbReference type="SAM" id="SignalP"/>
    </source>
</evidence>
<keyword evidence="3 9" id="KW-0349">Heme</keyword>
<sequence>MKITALSALVFASLAGGAIAQTADQDLIERGKYIATMGDCAACHTQPRGAGKPYAGGYAIASPLGTIWSTNITPSREYGIGTYTEQDFSDAVRKGVLKDGTHLYPAMPYDAYAGITDADMKALYAYFMHGVAPVDEPPAQVTELPFPFNLRFSMAAWNLLYAGGKPFTPDAGLNAQENRGKYIVDTLGHCASCHSPRGLLMGSVSGQYLRGGSVGPWYAPDITGDPVHGIGSWANEEIATYLKTGRVAGKAQAAGPMAEAVEHSFQHMADDDLGAIAAYLKTVNAPATASTPSVASRTDMGQPVDVEPGIRGLFPENAHDSLKTGAELYSGYCASCHQPNGAGSRNQAYPSLFHNSVTGAASATNLIATILYGVDREAGGDHVLMPHFNTGSYVAVLTDQEIADISNFVMETYGNPNAAKVTTADVQVVRDGGPVPFLAKVQPHIPALMATGGVAAVVVLAGVILLVRRRRIA</sequence>
<keyword evidence="11" id="KW-0812">Transmembrane</keyword>
<dbReference type="GO" id="GO:0005886">
    <property type="term" value="C:plasma membrane"/>
    <property type="evidence" value="ECO:0007669"/>
    <property type="project" value="UniProtKB-SubCell"/>
</dbReference>